<dbReference type="SUPFAM" id="SSF51735">
    <property type="entry name" value="NAD(P)-binding Rossmann-fold domains"/>
    <property type="match status" value="1"/>
</dbReference>
<gene>
    <name evidence="2" type="ORF">FHR33_001764</name>
</gene>
<evidence type="ECO:0000313" key="2">
    <source>
        <dbReference type="EMBL" id="MBB3725904.1"/>
    </source>
</evidence>
<dbReference type="InterPro" id="IPR013815">
    <property type="entry name" value="ATP_grasp_subdomain_1"/>
</dbReference>
<reference evidence="2 3" key="1">
    <citation type="submission" date="2020-08" db="EMBL/GenBank/DDBJ databases">
        <title>Sequencing the genomes of 1000 actinobacteria strains.</title>
        <authorList>
            <person name="Klenk H.-P."/>
        </authorList>
    </citation>
    <scope>NUCLEOTIDE SEQUENCE [LARGE SCALE GENOMIC DNA]</scope>
    <source>
        <strain evidence="2 3">DSM 44320</strain>
    </source>
</reference>
<keyword evidence="3" id="KW-1185">Reference proteome</keyword>
<dbReference type="PROSITE" id="PS50206">
    <property type="entry name" value="RHODANESE_3"/>
    <property type="match status" value="1"/>
</dbReference>
<dbReference type="PANTHER" id="PTHR42793">
    <property type="entry name" value="COA BINDING DOMAIN CONTAINING PROTEIN"/>
    <property type="match status" value="1"/>
</dbReference>
<dbReference type="SUPFAM" id="SSF56059">
    <property type="entry name" value="Glutathione synthetase ATP-binding domain-like"/>
    <property type="match status" value="1"/>
</dbReference>
<dbReference type="Gene3D" id="3.40.50.720">
    <property type="entry name" value="NAD(P)-binding Rossmann-like Domain"/>
    <property type="match status" value="1"/>
</dbReference>
<organism evidence="2 3">
    <name type="scientific">Nonomuraea dietziae</name>
    <dbReference type="NCBI Taxonomy" id="65515"/>
    <lineage>
        <taxon>Bacteria</taxon>
        <taxon>Bacillati</taxon>
        <taxon>Actinomycetota</taxon>
        <taxon>Actinomycetes</taxon>
        <taxon>Streptosporangiales</taxon>
        <taxon>Streptosporangiaceae</taxon>
        <taxon>Nonomuraea</taxon>
    </lineage>
</organism>
<dbReference type="SMART" id="SM00881">
    <property type="entry name" value="CoA_binding"/>
    <property type="match status" value="1"/>
</dbReference>
<dbReference type="Proteomes" id="UP000579945">
    <property type="component" value="Unassembled WGS sequence"/>
</dbReference>
<dbReference type="Gene3D" id="3.40.50.261">
    <property type="entry name" value="Succinyl-CoA synthetase domains"/>
    <property type="match status" value="2"/>
</dbReference>
<dbReference type="EMBL" id="JACIBV010000001">
    <property type="protein sequence ID" value="MBB3725904.1"/>
    <property type="molecule type" value="Genomic_DNA"/>
</dbReference>
<dbReference type="Pfam" id="PF13607">
    <property type="entry name" value="Succ_CoA_lig"/>
    <property type="match status" value="1"/>
</dbReference>
<proteinExistence type="predicted"/>
<dbReference type="Pfam" id="PF13549">
    <property type="entry name" value="ATP-grasp_5"/>
    <property type="match status" value="1"/>
</dbReference>
<dbReference type="PANTHER" id="PTHR42793:SF1">
    <property type="entry name" value="PEPTIDYL-LYSINE N-ACETYLTRANSFERASE PATZ"/>
    <property type="match status" value="1"/>
</dbReference>
<dbReference type="InterPro" id="IPR003781">
    <property type="entry name" value="CoA-bd"/>
</dbReference>
<protein>
    <submittedName>
        <fullName evidence="2">Acyl-CoA synthetase (NDP forming)</fullName>
    </submittedName>
</protein>
<dbReference type="Pfam" id="PF13380">
    <property type="entry name" value="CoA_binding_2"/>
    <property type="match status" value="1"/>
</dbReference>
<dbReference type="Gene3D" id="3.30.470.20">
    <property type="entry name" value="ATP-grasp fold, B domain"/>
    <property type="match status" value="1"/>
</dbReference>
<dbReference type="InterPro" id="IPR016102">
    <property type="entry name" value="Succinyl-CoA_synth-like"/>
</dbReference>
<dbReference type="InterPro" id="IPR001763">
    <property type="entry name" value="Rhodanese-like_dom"/>
</dbReference>
<name>A0A7W5YQ47_9ACTN</name>
<dbReference type="Gene3D" id="3.30.1490.20">
    <property type="entry name" value="ATP-grasp fold, A domain"/>
    <property type="match status" value="1"/>
</dbReference>
<dbReference type="InterPro" id="IPR036291">
    <property type="entry name" value="NAD(P)-bd_dom_sf"/>
</dbReference>
<feature type="domain" description="Rhodanese" evidence="1">
    <location>
        <begin position="270"/>
        <end position="394"/>
    </location>
</feature>
<dbReference type="SUPFAM" id="SSF52210">
    <property type="entry name" value="Succinyl-CoA synthetase domains"/>
    <property type="match status" value="2"/>
</dbReference>
<accession>A0A7W5YQ47</accession>
<evidence type="ECO:0000313" key="3">
    <source>
        <dbReference type="Proteomes" id="UP000579945"/>
    </source>
</evidence>
<dbReference type="GO" id="GO:0005524">
    <property type="term" value="F:ATP binding"/>
    <property type="evidence" value="ECO:0007669"/>
    <property type="project" value="InterPro"/>
</dbReference>
<dbReference type="InterPro" id="IPR032875">
    <property type="entry name" value="Succ_CoA_lig_flav_dom"/>
</dbReference>
<comment type="caution">
    <text evidence="2">The sequence shown here is derived from an EMBL/GenBank/DDBJ whole genome shotgun (WGS) entry which is preliminary data.</text>
</comment>
<sequence>MNGMRVFADPRSVAVVGASADRAKWGYWLARGAIKGAHRREVHLVGRQGAVVEGVRCLSSLHDLPSAPDLVALCVPPGAVPGVVEQALGMGARGFVGITAGLDLALGEGAERALAQRIAAAGARLLGPNCLGLYDAATELHLAWGSFTSGSLAIVSQSGQLGLALGTLAADAGLGVSRFVSLGNQADVTAAEALADLAGHDRTRAVALYAEDFGDGRALVETFAALREAGKPVIVLTVGGGEASRAAARSHTGALTSAMEVVDAACEAGGAIRVASPGRLVDLAQALAAPAPPRGRRVAVVSDGGGQGALAADLAEAEGLRVPPFSAGLAARLAALLPPAAATANPVDLAGAGERDMTSYARVVEVIAGSGEADAVLLTGYFGAWGGDNPALDRTEVSVAGRIAEVARGMAVHVDSMGRGTEALAALRECGVPVYDRVDGAAWALGRAAALPPARRPCPPLRPLAPSPPAQGYWAARELLAGYGVPFPPGRLAEEGVEGLRAPYVLKADWLEHKSEAGGVVVGLPDEAALGRARREMARRLGPGRYVVEEMDTRDHVVEILVGGRRDPAFGPVVVAGFGGTEVELWRDTVTALAPVTTRAATEMLRGLRCHRLLTGWRAGPALAVGALAEVIVAVSRLLSERPDVAEVEVNPVRVGVEGVLAVDALVGYAGPSGLT</sequence>
<dbReference type="AlphaFoldDB" id="A0A7W5YQ47"/>
<evidence type="ECO:0000259" key="1">
    <source>
        <dbReference type="PROSITE" id="PS50206"/>
    </source>
</evidence>